<dbReference type="GO" id="GO:0004386">
    <property type="term" value="F:helicase activity"/>
    <property type="evidence" value="ECO:0007669"/>
    <property type="project" value="UniProtKB-KW"/>
</dbReference>
<proteinExistence type="predicted"/>
<dbReference type="AlphaFoldDB" id="A0A062HER2"/>
<dbReference type="EMBL" id="JMOD01000313">
    <property type="protein sequence ID" value="KCY04138.1"/>
    <property type="molecule type" value="Genomic_DNA"/>
</dbReference>
<dbReference type="Proteomes" id="UP000027327">
    <property type="component" value="Unassembled WGS sequence"/>
</dbReference>
<feature type="non-terminal residue" evidence="1">
    <location>
        <position position="91"/>
    </location>
</feature>
<protein>
    <submittedName>
        <fullName evidence="1">Putative ATP-dependent DNA helicase domain protein</fullName>
    </submittedName>
</protein>
<reference evidence="1 2" key="1">
    <citation type="submission" date="2014-04" db="EMBL/GenBank/DDBJ databases">
        <title>Comparative genomics and transcriptomics to identify genetic mechanisms underlying the emergence of carbapenem resistant Acinetobacter baumannii (CRAb).</title>
        <authorList>
            <person name="Harris A.D."/>
            <person name="Johnson K.J."/>
            <person name="George J."/>
            <person name="Nadendla S."/>
            <person name="Daugherty S.C."/>
            <person name="Parankush S."/>
            <person name="Sadzewicz L."/>
            <person name="Tallon L."/>
            <person name="Sengamalay N."/>
            <person name="Hazen T.H."/>
            <person name="Rasko D.A."/>
        </authorList>
    </citation>
    <scope>NUCLEOTIDE SEQUENCE [LARGE SCALE GENOMIC DNA]</scope>
    <source>
        <strain evidence="1 2">21072</strain>
    </source>
</reference>
<sequence length="91" mass="10921">MLTKPNIHNYIKRKRYANEISEKLNDIFFDEESINPKTILTAVNAITVKFDKEIDQWIEEVIVNFCERLRIKLTKNDLFNEEMKRALLHKP</sequence>
<name>A0A062HER2_ACIBA</name>
<keyword evidence="1" id="KW-0378">Hydrolase</keyword>
<accession>A0A062HER2</accession>
<evidence type="ECO:0000313" key="1">
    <source>
        <dbReference type="EMBL" id="KCY04138.1"/>
    </source>
</evidence>
<gene>
    <name evidence="1" type="ORF">J596_4481</name>
</gene>
<keyword evidence="1" id="KW-0067">ATP-binding</keyword>
<evidence type="ECO:0000313" key="2">
    <source>
        <dbReference type="Proteomes" id="UP000027327"/>
    </source>
</evidence>
<comment type="caution">
    <text evidence="1">The sequence shown here is derived from an EMBL/GenBank/DDBJ whole genome shotgun (WGS) entry which is preliminary data.</text>
</comment>
<keyword evidence="1" id="KW-0347">Helicase</keyword>
<keyword evidence="1" id="KW-0547">Nucleotide-binding</keyword>
<organism evidence="1 2">
    <name type="scientific">Acinetobacter baumannii 21072</name>
    <dbReference type="NCBI Taxonomy" id="1310697"/>
    <lineage>
        <taxon>Bacteria</taxon>
        <taxon>Pseudomonadati</taxon>
        <taxon>Pseudomonadota</taxon>
        <taxon>Gammaproteobacteria</taxon>
        <taxon>Moraxellales</taxon>
        <taxon>Moraxellaceae</taxon>
        <taxon>Acinetobacter</taxon>
        <taxon>Acinetobacter calcoaceticus/baumannii complex</taxon>
    </lineage>
</organism>